<comment type="subcellular location">
    <subcellularLocation>
        <location evidence="1">Cell outer membrane</location>
    </subcellularLocation>
</comment>
<keyword evidence="4" id="KW-0472">Membrane</keyword>
<reference evidence="8 9" key="1">
    <citation type="submission" date="2021-05" db="EMBL/GenBank/DDBJ databases">
        <title>A Polyphasic approach of four new species of the genus Ohtaekwangia: Ohtaekwangia histidinii sp. nov., Ohtaekwangia cretensis sp. nov., Ohtaekwangia indiensis sp. nov., Ohtaekwangia reichenbachii sp. nov. from diverse environment.</title>
        <authorList>
            <person name="Octaviana S."/>
        </authorList>
    </citation>
    <scope>NUCLEOTIDE SEQUENCE [LARGE SCALE GENOMIC DNA]</scope>
    <source>
        <strain evidence="8 9">PWU5</strain>
    </source>
</reference>
<dbReference type="Pfam" id="PF07980">
    <property type="entry name" value="SusD_RagB"/>
    <property type="match status" value="1"/>
</dbReference>
<evidence type="ECO:0000259" key="6">
    <source>
        <dbReference type="Pfam" id="PF07980"/>
    </source>
</evidence>
<keyword evidence="3" id="KW-0732">Signal</keyword>
<dbReference type="Gene3D" id="1.25.40.390">
    <property type="match status" value="1"/>
</dbReference>
<evidence type="ECO:0000256" key="1">
    <source>
        <dbReference type="ARBA" id="ARBA00004442"/>
    </source>
</evidence>
<gene>
    <name evidence="8" type="ORF">KK062_10235</name>
</gene>
<dbReference type="RefSeq" id="WP_254084195.1">
    <property type="nucleotide sequence ID" value="NZ_JAHESE010000007.1"/>
</dbReference>
<dbReference type="GO" id="GO:0009279">
    <property type="term" value="C:cell outer membrane"/>
    <property type="evidence" value="ECO:0007669"/>
    <property type="project" value="UniProtKB-SubCell"/>
</dbReference>
<feature type="domain" description="RagB/SusD" evidence="6">
    <location>
        <begin position="331"/>
        <end position="651"/>
    </location>
</feature>
<evidence type="ECO:0000256" key="3">
    <source>
        <dbReference type="ARBA" id="ARBA00022729"/>
    </source>
</evidence>
<evidence type="ECO:0000313" key="9">
    <source>
        <dbReference type="Proteomes" id="UP001319080"/>
    </source>
</evidence>
<evidence type="ECO:0000313" key="8">
    <source>
        <dbReference type="EMBL" id="MBT1708604.1"/>
    </source>
</evidence>
<accession>A0AAP2DZE6</accession>
<keyword evidence="5" id="KW-0998">Cell outer membrane</keyword>
<evidence type="ECO:0000256" key="2">
    <source>
        <dbReference type="ARBA" id="ARBA00006275"/>
    </source>
</evidence>
<dbReference type="InterPro" id="IPR012944">
    <property type="entry name" value="SusD_RagB_dom"/>
</dbReference>
<keyword evidence="9" id="KW-1185">Reference proteome</keyword>
<evidence type="ECO:0000256" key="4">
    <source>
        <dbReference type="ARBA" id="ARBA00023136"/>
    </source>
</evidence>
<organism evidence="8 9">
    <name type="scientific">Dawidia cretensis</name>
    <dbReference type="NCBI Taxonomy" id="2782350"/>
    <lineage>
        <taxon>Bacteria</taxon>
        <taxon>Pseudomonadati</taxon>
        <taxon>Bacteroidota</taxon>
        <taxon>Cytophagia</taxon>
        <taxon>Cytophagales</taxon>
        <taxon>Chryseotaleaceae</taxon>
        <taxon>Dawidia</taxon>
    </lineage>
</organism>
<dbReference type="InterPro" id="IPR011990">
    <property type="entry name" value="TPR-like_helical_dom_sf"/>
</dbReference>
<name>A0AAP2DZE6_9BACT</name>
<dbReference type="SUPFAM" id="SSF48452">
    <property type="entry name" value="TPR-like"/>
    <property type="match status" value="1"/>
</dbReference>
<evidence type="ECO:0000259" key="7">
    <source>
        <dbReference type="Pfam" id="PF14322"/>
    </source>
</evidence>
<comment type="similarity">
    <text evidence="2">Belongs to the SusD family.</text>
</comment>
<dbReference type="EMBL" id="JAHESE010000007">
    <property type="protein sequence ID" value="MBT1708604.1"/>
    <property type="molecule type" value="Genomic_DNA"/>
</dbReference>
<evidence type="ECO:0000256" key="5">
    <source>
        <dbReference type="ARBA" id="ARBA00023237"/>
    </source>
</evidence>
<proteinExistence type="inferred from homology"/>
<feature type="domain" description="SusD-like N-terminal" evidence="7">
    <location>
        <begin position="95"/>
        <end position="224"/>
    </location>
</feature>
<sequence length="651" mass="74184">MKKQFLIYIVFLCFGIFSCQDLNLEPKGILGEPELFGNENGVKKYFAAIYNGLPIEDFIYFATESGNYSGFRPDPDGYWQSGKNSQGNMSGEFFNTWVLPDNDGFAYWPYDRVRDVNMFIQNFPNYKGNYADEVYNSLLGEAHFLRAFYYFGMAKRYGGVPIVRDVQDPLAGAEVLEVPRNTEYDTWKFIYEDLTFAIANMGTKVDEIGRANKYVAAALLSRSMLYAGSIAKYSQYLGFQGEAATAAGFAGIDASKADEFFQYCVDAGKVVEEGPFALYTKAYPDKAKNFADLFLDKSSTENIFVKPYDITSPGGLRLRHNYDALMCPAPDMSSFVGAESYPPLDFMELYEMPDIVNDDDGTPVRFDNRSDIKNGMEPRALGTMYFDGDVLRGATFNIQRGIYKKFDVSASAADFGSGLAPINSGGNRITGTRTTLVEMDDNVEYSVTGRHGNFENEGGENNGWGSAFVRKYVNPAQATSDVQVYRSAQSWIVFRLGEIYLNSAEALYELGSRDEAFNYIEKIRERAGAATVRPILDVSTTNIGTINQANYPYSLERSLQYIRDERARELYGENHWWWDLRRWRTADQVLNQFRHRLLSCYWVYDENKYIYLEEYNRINRAWTASKQCYYEPIPWGEIGKNNKLLPQNPLY</sequence>
<comment type="caution">
    <text evidence="8">The sequence shown here is derived from an EMBL/GenBank/DDBJ whole genome shotgun (WGS) entry which is preliminary data.</text>
</comment>
<dbReference type="PROSITE" id="PS51257">
    <property type="entry name" value="PROKAR_LIPOPROTEIN"/>
    <property type="match status" value="1"/>
</dbReference>
<dbReference type="Pfam" id="PF14322">
    <property type="entry name" value="SusD-like_3"/>
    <property type="match status" value="1"/>
</dbReference>
<dbReference type="Proteomes" id="UP001319080">
    <property type="component" value="Unassembled WGS sequence"/>
</dbReference>
<protein>
    <submittedName>
        <fullName evidence="8">RagB/SusD family nutrient uptake outer membrane protein</fullName>
    </submittedName>
</protein>
<dbReference type="AlphaFoldDB" id="A0AAP2DZE6"/>
<dbReference type="InterPro" id="IPR033985">
    <property type="entry name" value="SusD-like_N"/>
</dbReference>